<keyword evidence="3" id="KW-0418">Kinase</keyword>
<dbReference type="PROSITE" id="PS50011">
    <property type="entry name" value="PROTEIN_KINASE_DOM"/>
    <property type="match status" value="1"/>
</dbReference>
<dbReference type="InterPro" id="IPR008266">
    <property type="entry name" value="Tyr_kinase_AS"/>
</dbReference>
<evidence type="ECO:0000313" key="8">
    <source>
        <dbReference type="EMBL" id="QBI01297.1"/>
    </source>
</evidence>
<gene>
    <name evidence="8" type="ORF">EYF70_10920</name>
</gene>
<keyword evidence="4 5" id="KW-0067">ATP-binding</keyword>
<dbReference type="Pfam" id="PF14326">
    <property type="entry name" value="DUF4384"/>
    <property type="match status" value="1"/>
</dbReference>
<dbReference type="Proteomes" id="UP000292307">
    <property type="component" value="Chromosome"/>
</dbReference>
<feature type="binding site" evidence="5">
    <location>
        <position position="128"/>
    </location>
    <ligand>
        <name>ATP</name>
        <dbReference type="ChEBI" id="CHEBI:30616"/>
    </ligand>
</feature>
<name>A0ABX5RRQ5_9BURK</name>
<proteinExistence type="predicted"/>
<dbReference type="SUPFAM" id="SSF56112">
    <property type="entry name" value="Protein kinase-like (PK-like)"/>
    <property type="match status" value="1"/>
</dbReference>
<dbReference type="PROSITE" id="PS00107">
    <property type="entry name" value="PROTEIN_KINASE_ATP"/>
    <property type="match status" value="1"/>
</dbReference>
<sequence length="632" mass="68241">MFCRGCRWSRWSRCRPCRRCRRQESLVERHHHQRRHPAAGFPRLAGRRPVHPSAGRCGRAAAMNEDRDGDRTIMPAAVPLVILESANNALPSGTRLAEFEIAGLIGQGGFGIVYQAYDHSLQRTVALKEYMPSALAAHAGTAQVTLKSPRHVDTFQAGLRSFVNEARLLAAFDHPALVKVYRFWEDNGTAYMVMPLYRGATLKQVLRDRAAPPDEAWLRALLAPLLDALELLHQEQCYHRDIAPDNILILDDGRPLLLDFGAARRAIAGKVDAFTVILKRDYAPVEQYADIPSMTQGPWTDLYALASVVYLAITGKPPMPAVSRMIDDPHVPLGRAAAGRYSPQLLAAIDHALAVKPEDRPQSVAELRKLLGLSSGNDEGSRRGKPPPASAWHHLRLGGLVLAGAAAIGLGTSLLADRDGPVMPAPQPEAERAPPAATPSPTASAPADPASAAPAAPQPFDPVRALDEVFEARNRDHAVTISIERAQVRIGVDPLRFAIRSSRPGYVYLLMVGTDRAQFWLLFPNSLDADNRIAAGSELALPRATWRMTAAGPPGTNQFVAIVSDRPRDFRGAGLKVLTPFSEFDLGTASNGARVPGTASPLFAGTAQCDGVPAAQCSPSYGAAVFSIAEIQ</sequence>
<keyword evidence="9" id="KW-1185">Reference proteome</keyword>
<feature type="domain" description="Protein kinase" evidence="7">
    <location>
        <begin position="99"/>
        <end position="373"/>
    </location>
</feature>
<protein>
    <submittedName>
        <fullName evidence="8">DUF4384 domain-containing protein</fullName>
    </submittedName>
</protein>
<dbReference type="InterPro" id="IPR020635">
    <property type="entry name" value="Tyr_kinase_cat_dom"/>
</dbReference>
<keyword evidence="2 5" id="KW-0547">Nucleotide-binding</keyword>
<dbReference type="InterPro" id="IPR017441">
    <property type="entry name" value="Protein_kinase_ATP_BS"/>
</dbReference>
<dbReference type="InterPro" id="IPR000719">
    <property type="entry name" value="Prot_kinase_dom"/>
</dbReference>
<evidence type="ECO:0000313" key="9">
    <source>
        <dbReference type="Proteomes" id="UP000292307"/>
    </source>
</evidence>
<dbReference type="InterPro" id="IPR011009">
    <property type="entry name" value="Kinase-like_dom_sf"/>
</dbReference>
<dbReference type="PANTHER" id="PTHR43289:SF34">
    <property type="entry name" value="SERINE_THREONINE-PROTEIN KINASE YBDM-RELATED"/>
    <property type="match status" value="1"/>
</dbReference>
<feature type="region of interest" description="Disordered" evidence="6">
    <location>
        <begin position="419"/>
        <end position="459"/>
    </location>
</feature>
<evidence type="ECO:0000256" key="3">
    <source>
        <dbReference type="ARBA" id="ARBA00022777"/>
    </source>
</evidence>
<accession>A0ABX5RRQ5</accession>
<evidence type="ECO:0000259" key="7">
    <source>
        <dbReference type="PROSITE" id="PS50011"/>
    </source>
</evidence>
<dbReference type="CDD" id="cd14014">
    <property type="entry name" value="STKc_PknB_like"/>
    <property type="match status" value="1"/>
</dbReference>
<dbReference type="SMART" id="SM00219">
    <property type="entry name" value="TyrKc"/>
    <property type="match status" value="1"/>
</dbReference>
<dbReference type="EMBL" id="CP036401">
    <property type="protein sequence ID" value="QBI01297.1"/>
    <property type="molecule type" value="Genomic_DNA"/>
</dbReference>
<dbReference type="PROSITE" id="PS00109">
    <property type="entry name" value="PROTEIN_KINASE_TYR"/>
    <property type="match status" value="1"/>
</dbReference>
<organism evidence="8 9">
    <name type="scientific">Pseudoduganella albidiflava</name>
    <dbReference type="NCBI Taxonomy" id="321983"/>
    <lineage>
        <taxon>Bacteria</taxon>
        <taxon>Pseudomonadati</taxon>
        <taxon>Pseudomonadota</taxon>
        <taxon>Betaproteobacteria</taxon>
        <taxon>Burkholderiales</taxon>
        <taxon>Oxalobacteraceae</taxon>
        <taxon>Telluria group</taxon>
        <taxon>Pseudoduganella</taxon>
    </lineage>
</organism>
<feature type="compositionally biased region" description="Low complexity" evidence="6">
    <location>
        <begin position="433"/>
        <end position="455"/>
    </location>
</feature>
<evidence type="ECO:0000256" key="6">
    <source>
        <dbReference type="SAM" id="MobiDB-lite"/>
    </source>
</evidence>
<keyword evidence="1" id="KW-0808">Transferase</keyword>
<evidence type="ECO:0000256" key="5">
    <source>
        <dbReference type="PROSITE-ProRule" id="PRU10141"/>
    </source>
</evidence>
<dbReference type="PANTHER" id="PTHR43289">
    <property type="entry name" value="MITOGEN-ACTIVATED PROTEIN KINASE KINASE KINASE 20-RELATED"/>
    <property type="match status" value="1"/>
</dbReference>
<evidence type="ECO:0000256" key="4">
    <source>
        <dbReference type="ARBA" id="ARBA00022840"/>
    </source>
</evidence>
<dbReference type="Gene3D" id="1.10.510.10">
    <property type="entry name" value="Transferase(Phosphotransferase) domain 1"/>
    <property type="match status" value="1"/>
</dbReference>
<evidence type="ECO:0000256" key="1">
    <source>
        <dbReference type="ARBA" id="ARBA00022679"/>
    </source>
</evidence>
<dbReference type="Pfam" id="PF00069">
    <property type="entry name" value="Pkinase"/>
    <property type="match status" value="1"/>
</dbReference>
<evidence type="ECO:0000256" key="2">
    <source>
        <dbReference type="ARBA" id="ARBA00022741"/>
    </source>
</evidence>
<dbReference type="InterPro" id="IPR025493">
    <property type="entry name" value="DUF4384"/>
</dbReference>
<reference evidence="8 9" key="1">
    <citation type="submission" date="2019-02" db="EMBL/GenBank/DDBJ databases">
        <title>Draft Genome Sequences of Six Type Strains of the Genus Massilia.</title>
        <authorList>
            <person name="Miess H."/>
            <person name="Frediansyhah A."/>
            <person name="Gross H."/>
        </authorList>
    </citation>
    <scope>NUCLEOTIDE SEQUENCE [LARGE SCALE GENOMIC DNA]</scope>
    <source>
        <strain evidence="8 9">DSM 17472</strain>
    </source>
</reference>